<keyword evidence="3" id="KW-0378">Hydrolase</keyword>
<protein>
    <submittedName>
        <fullName evidence="3">Endonuclease/exonuclease/phosphatase</fullName>
    </submittedName>
</protein>
<feature type="transmembrane region" description="Helical" evidence="1">
    <location>
        <begin position="44"/>
        <end position="62"/>
    </location>
</feature>
<proteinExistence type="predicted"/>
<dbReference type="OrthoDB" id="635146at2"/>
<dbReference type="GO" id="GO:0004519">
    <property type="term" value="F:endonuclease activity"/>
    <property type="evidence" value="ECO:0007669"/>
    <property type="project" value="UniProtKB-KW"/>
</dbReference>
<dbReference type="SUPFAM" id="SSF56219">
    <property type="entry name" value="DNase I-like"/>
    <property type="match status" value="1"/>
</dbReference>
<keyword evidence="1" id="KW-0812">Transmembrane</keyword>
<dbReference type="AlphaFoldDB" id="A0A3L9MHA6"/>
<dbReference type="InterPro" id="IPR005135">
    <property type="entry name" value="Endo/exonuclease/phosphatase"/>
</dbReference>
<sequence>MYLNKIFTPVQIPYFNFISIGYPIIFFVVVLFLLYWLLFSWRHFILVLILSSGTFYPIYLSYPIHNFSKQSKEVANLSVMTFNTHGFKEDGTFELIENNLTDIILLQESRENQQKKWKEDKLEGYYSEYYDLLSIHSKYPIIKTNEIKQTEGNLSGHAAYFDIDLGFDTIRVINLYMEPMYIDKALVKDIIKSNTAEEIEESSKKIESKLIRGMVMHEKRLRELVPFIKKSPHPILLASDLNSTPGSYEYETLNSFLSDSYIQAGEGNGTTFHGFKFPIRIDYMFHSKPFEVIEAKVIRKKFSDHFPVIISYKLHN</sequence>
<keyword evidence="3" id="KW-0540">Nuclease</keyword>
<dbReference type="Gene3D" id="3.60.10.10">
    <property type="entry name" value="Endonuclease/exonuclease/phosphatase"/>
    <property type="match status" value="1"/>
</dbReference>
<keyword evidence="1" id="KW-0472">Membrane</keyword>
<keyword evidence="1" id="KW-1133">Transmembrane helix</keyword>
<comment type="caution">
    <text evidence="3">The sequence shown here is derived from an EMBL/GenBank/DDBJ whole genome shotgun (WGS) entry which is preliminary data.</text>
</comment>
<gene>
    <name evidence="3" type="ORF">EAH69_02320</name>
</gene>
<dbReference type="InterPro" id="IPR036691">
    <property type="entry name" value="Endo/exonu/phosph_ase_sf"/>
</dbReference>
<feature type="transmembrane region" description="Helical" evidence="1">
    <location>
        <begin position="12"/>
        <end position="38"/>
    </location>
</feature>
<keyword evidence="4" id="KW-1185">Reference proteome</keyword>
<dbReference type="Pfam" id="PF03372">
    <property type="entry name" value="Exo_endo_phos"/>
    <property type="match status" value="1"/>
</dbReference>
<name>A0A3L9MHA6_9FLAO</name>
<organism evidence="3 4">
    <name type="scientific">Faecalibacter macacae</name>
    <dbReference type="NCBI Taxonomy" id="1859289"/>
    <lineage>
        <taxon>Bacteria</taxon>
        <taxon>Pseudomonadati</taxon>
        <taxon>Bacteroidota</taxon>
        <taxon>Flavobacteriia</taxon>
        <taxon>Flavobacteriales</taxon>
        <taxon>Weeksellaceae</taxon>
        <taxon>Faecalibacter</taxon>
    </lineage>
</organism>
<evidence type="ECO:0000313" key="4">
    <source>
        <dbReference type="Proteomes" id="UP000275348"/>
    </source>
</evidence>
<evidence type="ECO:0000259" key="2">
    <source>
        <dbReference type="Pfam" id="PF03372"/>
    </source>
</evidence>
<reference evidence="3 4" key="1">
    <citation type="submission" date="2018-10" db="EMBL/GenBank/DDBJ databases">
        <authorList>
            <person name="Chen X."/>
        </authorList>
    </citation>
    <scope>NUCLEOTIDE SEQUENCE [LARGE SCALE GENOMIC DNA]</scope>
    <source>
        <strain evidence="3 4">YIM 102668</strain>
    </source>
</reference>
<keyword evidence="3" id="KW-0255">Endonuclease</keyword>
<dbReference type="EMBL" id="RDOJ01000002">
    <property type="protein sequence ID" value="RLZ12413.1"/>
    <property type="molecule type" value="Genomic_DNA"/>
</dbReference>
<evidence type="ECO:0000313" key="3">
    <source>
        <dbReference type="EMBL" id="RLZ12413.1"/>
    </source>
</evidence>
<evidence type="ECO:0000256" key="1">
    <source>
        <dbReference type="SAM" id="Phobius"/>
    </source>
</evidence>
<accession>A0A3L9MHA6</accession>
<feature type="domain" description="Endonuclease/exonuclease/phosphatase" evidence="2">
    <location>
        <begin position="80"/>
        <end position="305"/>
    </location>
</feature>
<dbReference type="Proteomes" id="UP000275348">
    <property type="component" value="Unassembled WGS sequence"/>
</dbReference>